<feature type="domain" description="Glycosyltransferase subfamily 4-like N-terminal" evidence="3">
    <location>
        <begin position="67"/>
        <end position="170"/>
    </location>
</feature>
<evidence type="ECO:0000259" key="3">
    <source>
        <dbReference type="Pfam" id="PF13439"/>
    </source>
</evidence>
<evidence type="ECO:0000256" key="1">
    <source>
        <dbReference type="ARBA" id="ARBA00022679"/>
    </source>
</evidence>
<evidence type="ECO:0000313" key="4">
    <source>
        <dbReference type="EMBL" id="MBU3159377.1"/>
    </source>
</evidence>
<dbReference type="Pfam" id="PF00534">
    <property type="entry name" value="Glycos_transf_1"/>
    <property type="match status" value="1"/>
</dbReference>
<proteinExistence type="predicted"/>
<dbReference type="CDD" id="cd03809">
    <property type="entry name" value="GT4_MtfB-like"/>
    <property type="match status" value="1"/>
</dbReference>
<dbReference type="InterPro" id="IPR001296">
    <property type="entry name" value="Glyco_trans_1"/>
</dbReference>
<dbReference type="InterPro" id="IPR028098">
    <property type="entry name" value="Glyco_trans_4-like_N"/>
</dbReference>
<dbReference type="Pfam" id="PF13439">
    <property type="entry name" value="Glyco_transf_4"/>
    <property type="match status" value="1"/>
</dbReference>
<organism evidence="4 5">
    <name type="scientific">Clostridium frigoris</name>
    <dbReference type="NCBI Taxonomy" id="205327"/>
    <lineage>
        <taxon>Bacteria</taxon>
        <taxon>Bacillati</taxon>
        <taxon>Bacillota</taxon>
        <taxon>Clostridia</taxon>
        <taxon>Eubacteriales</taxon>
        <taxon>Clostridiaceae</taxon>
        <taxon>Clostridium</taxon>
    </lineage>
</organism>
<gene>
    <name evidence="4" type="ORF">KPL37_06370</name>
</gene>
<dbReference type="Proteomes" id="UP000776252">
    <property type="component" value="Unassembled WGS sequence"/>
</dbReference>
<evidence type="ECO:0000259" key="2">
    <source>
        <dbReference type="Pfam" id="PF00534"/>
    </source>
</evidence>
<sequence length="376" mass="42140">MKIAIDARGVNLYNGTGIGTYTENVLKNLINIDSVNNYHVFWSGSNFESIKKENCKVIMTSKKHQRFFEDYYFPENISKENIDIYHMPQNGIGLSPEISCKKIVTIHDLIPYVMPETVGRGYLLKFLKEMPIIIGNSDGIITVSEFSKRDILKYFPIDESKIFVTPLAADSKYTPLDKLHCKNFLAKSYNLANPFILYLGGFSERKNVASAITAFSKVYKDLGENYNLVIVGDYKDSSQKLVKLTNELNMQSHVIFAGFIPEDHLPLFYNSCEALIYPSFYEGFGLPPLEAMNCGTPVIASNLTSIPEVVGDAGILINPYDIKDISLAIGNLLSSEKLRSELSSKALLRAKQFSWENTAGLTLKVYESIYNSASTS</sequence>
<accession>A0ABS6BR17</accession>
<reference evidence="4 5" key="1">
    <citation type="submission" date="2021-06" db="EMBL/GenBank/DDBJ databases">
        <title>Clostridia strains as spoilage organisms.</title>
        <authorList>
            <person name="Wambui J."/>
            <person name="Stephan R."/>
            <person name="Stevens M.J.A."/>
        </authorList>
    </citation>
    <scope>NUCLEOTIDE SEQUENCE [LARGE SCALE GENOMIC DNA]</scope>
    <source>
        <strain evidence="4 5">DSM 14204</strain>
    </source>
</reference>
<comment type="caution">
    <text evidence="4">The sequence shown here is derived from an EMBL/GenBank/DDBJ whole genome shotgun (WGS) entry which is preliminary data.</text>
</comment>
<name>A0ABS6BR17_9CLOT</name>
<keyword evidence="1" id="KW-0808">Transferase</keyword>
<protein>
    <submittedName>
        <fullName evidence="4">Glycosyltransferase family 4 protein</fullName>
    </submittedName>
</protein>
<dbReference type="RefSeq" id="WP_216146807.1">
    <property type="nucleotide sequence ID" value="NZ_JAHLDV010000008.1"/>
</dbReference>
<dbReference type="EMBL" id="JAHLDV010000008">
    <property type="protein sequence ID" value="MBU3159377.1"/>
    <property type="molecule type" value="Genomic_DNA"/>
</dbReference>
<keyword evidence="5" id="KW-1185">Reference proteome</keyword>
<dbReference type="PANTHER" id="PTHR46401">
    <property type="entry name" value="GLYCOSYLTRANSFERASE WBBK-RELATED"/>
    <property type="match status" value="1"/>
</dbReference>
<feature type="domain" description="Glycosyl transferase family 1" evidence="2">
    <location>
        <begin position="193"/>
        <end position="346"/>
    </location>
</feature>
<evidence type="ECO:0000313" key="5">
    <source>
        <dbReference type="Proteomes" id="UP000776252"/>
    </source>
</evidence>
<dbReference type="PANTHER" id="PTHR46401:SF2">
    <property type="entry name" value="GLYCOSYLTRANSFERASE WBBK-RELATED"/>
    <property type="match status" value="1"/>
</dbReference>